<dbReference type="PANTHER" id="PTHR43776:SF8">
    <property type="entry name" value="ABC TRANSPORTER, ATP-BINDING PROTEIN"/>
    <property type="match status" value="1"/>
</dbReference>
<dbReference type="AlphaFoldDB" id="A0A2N7PKL9"/>
<evidence type="ECO:0000313" key="5">
    <source>
        <dbReference type="EMBL" id="PMP63898.1"/>
    </source>
</evidence>
<dbReference type="GO" id="GO:0005524">
    <property type="term" value="F:ATP binding"/>
    <property type="evidence" value="ECO:0007669"/>
    <property type="project" value="UniProtKB-KW"/>
</dbReference>
<dbReference type="Gene3D" id="3.40.50.300">
    <property type="entry name" value="P-loop containing nucleotide triphosphate hydrolases"/>
    <property type="match status" value="1"/>
</dbReference>
<feature type="domain" description="ABC transporter" evidence="4">
    <location>
        <begin position="7"/>
        <end position="255"/>
    </location>
</feature>
<accession>A0A2N7PKL9</accession>
<dbReference type="SMART" id="SM00382">
    <property type="entry name" value="AAA"/>
    <property type="match status" value="1"/>
</dbReference>
<sequence>MNEEILAEVKGVYKAYKVRTHFFKKISFYALLDVSLKVRKGEVVVLLGESGCGKTTLGKIFLDLEKPDKGDVFWFSYNLKSLDKRLYKEIRPKIQALFQDSFASLNPRFKVKEILSEPYIMNFRGSKKEALEKALEVLCQVGLSEEILERYPHQLSGGQRQRVALARALITQPQLIVLDEPTSALDMTIQSQILTLLKRLKEIKGLSYLLITHSLPTALEMADRIVVMYLGRILESFKKEVFRRIDHHPYTKMLLRAFPDPFSENPPEVSTIKGEPASLLQRKEGCEFYPRCPEADSLCSKERPTLRGNNEYQVSCFKRHFN</sequence>
<proteinExistence type="predicted"/>
<dbReference type="Pfam" id="PF00005">
    <property type="entry name" value="ABC_tran"/>
    <property type="match status" value="1"/>
</dbReference>
<dbReference type="InterPro" id="IPR013563">
    <property type="entry name" value="Oligopep_ABC_C"/>
</dbReference>
<gene>
    <name evidence="5" type="ORF">C0197_01655</name>
</gene>
<evidence type="ECO:0000313" key="6">
    <source>
        <dbReference type="Proteomes" id="UP000235731"/>
    </source>
</evidence>
<dbReference type="PROSITE" id="PS00211">
    <property type="entry name" value="ABC_TRANSPORTER_1"/>
    <property type="match status" value="1"/>
</dbReference>
<evidence type="ECO:0000256" key="3">
    <source>
        <dbReference type="ARBA" id="ARBA00022840"/>
    </source>
</evidence>
<dbReference type="InterPro" id="IPR017871">
    <property type="entry name" value="ABC_transporter-like_CS"/>
</dbReference>
<name>A0A2N7PKL9_9BACT</name>
<dbReference type="GO" id="GO:0015833">
    <property type="term" value="P:peptide transport"/>
    <property type="evidence" value="ECO:0007669"/>
    <property type="project" value="InterPro"/>
</dbReference>
<dbReference type="InterPro" id="IPR050319">
    <property type="entry name" value="ABC_transp_ATP-bind"/>
</dbReference>
<keyword evidence="1" id="KW-0813">Transport</keyword>
<dbReference type="PROSITE" id="PS50893">
    <property type="entry name" value="ABC_TRANSPORTER_2"/>
    <property type="match status" value="1"/>
</dbReference>
<dbReference type="CDD" id="cd03257">
    <property type="entry name" value="ABC_NikE_OppD_transporters"/>
    <property type="match status" value="1"/>
</dbReference>
<evidence type="ECO:0000259" key="4">
    <source>
        <dbReference type="PROSITE" id="PS50893"/>
    </source>
</evidence>
<dbReference type="GO" id="GO:0016887">
    <property type="term" value="F:ATP hydrolysis activity"/>
    <property type="evidence" value="ECO:0007669"/>
    <property type="project" value="InterPro"/>
</dbReference>
<dbReference type="NCBIfam" id="TIGR01727">
    <property type="entry name" value="oligo_HPY"/>
    <property type="match status" value="1"/>
</dbReference>
<comment type="caution">
    <text evidence="5">The sequence shown here is derived from an EMBL/GenBank/DDBJ whole genome shotgun (WGS) entry which is preliminary data.</text>
</comment>
<dbReference type="PANTHER" id="PTHR43776">
    <property type="entry name" value="TRANSPORT ATP-BINDING PROTEIN"/>
    <property type="match status" value="1"/>
</dbReference>
<reference evidence="5 6" key="1">
    <citation type="submission" date="2018-01" db="EMBL/GenBank/DDBJ databases">
        <title>Metagenomic assembled genomes from two thermal pools in the Uzon Caldera, Kamchatka, Russia.</title>
        <authorList>
            <person name="Wilkins L."/>
            <person name="Ettinger C."/>
        </authorList>
    </citation>
    <scope>NUCLEOTIDE SEQUENCE [LARGE SCALE GENOMIC DNA]</scope>
    <source>
        <strain evidence="5">ZAV-15</strain>
    </source>
</reference>
<dbReference type="Pfam" id="PF08352">
    <property type="entry name" value="oligo_HPY"/>
    <property type="match status" value="1"/>
</dbReference>
<organism evidence="5 6">
    <name type="scientific">Caldimicrobium thiodismutans</name>
    <dbReference type="NCBI Taxonomy" id="1653476"/>
    <lineage>
        <taxon>Bacteria</taxon>
        <taxon>Pseudomonadati</taxon>
        <taxon>Thermodesulfobacteriota</taxon>
        <taxon>Thermodesulfobacteria</taxon>
        <taxon>Thermodesulfobacteriales</taxon>
        <taxon>Thermodesulfobacteriaceae</taxon>
        <taxon>Caldimicrobium</taxon>
    </lineage>
</organism>
<dbReference type="GO" id="GO:0055085">
    <property type="term" value="P:transmembrane transport"/>
    <property type="evidence" value="ECO:0007669"/>
    <property type="project" value="UniProtKB-ARBA"/>
</dbReference>
<keyword evidence="3 5" id="KW-0067">ATP-binding</keyword>
<evidence type="ECO:0000256" key="2">
    <source>
        <dbReference type="ARBA" id="ARBA00022741"/>
    </source>
</evidence>
<keyword evidence="2" id="KW-0547">Nucleotide-binding</keyword>
<dbReference type="SUPFAM" id="SSF52540">
    <property type="entry name" value="P-loop containing nucleoside triphosphate hydrolases"/>
    <property type="match status" value="1"/>
</dbReference>
<dbReference type="InterPro" id="IPR027417">
    <property type="entry name" value="P-loop_NTPase"/>
</dbReference>
<dbReference type="InterPro" id="IPR003439">
    <property type="entry name" value="ABC_transporter-like_ATP-bd"/>
</dbReference>
<protein>
    <submittedName>
        <fullName evidence="5">Oligopeptide ABC transporter ATP-binding protein OppF</fullName>
    </submittedName>
</protein>
<dbReference type="Proteomes" id="UP000235731">
    <property type="component" value="Unassembled WGS sequence"/>
</dbReference>
<dbReference type="InterPro" id="IPR003593">
    <property type="entry name" value="AAA+_ATPase"/>
</dbReference>
<evidence type="ECO:0000256" key="1">
    <source>
        <dbReference type="ARBA" id="ARBA00022448"/>
    </source>
</evidence>
<dbReference type="EMBL" id="PNIE01000025">
    <property type="protein sequence ID" value="PMP63898.1"/>
    <property type="molecule type" value="Genomic_DNA"/>
</dbReference>